<protein>
    <recommendedName>
        <fullName evidence="11">Cytochrome c oxidase subunit 4, mitochondrial</fullName>
    </recommendedName>
    <alternativeName>
        <fullName evidence="10">Cytochrome c oxidase polypeptide IV</fullName>
    </alternativeName>
</protein>
<keyword evidence="4 12" id="KW-0479">Metal-binding</keyword>
<dbReference type="VEuPathDB" id="FungiDB:A9K55_006750"/>
<evidence type="ECO:0000256" key="7">
    <source>
        <dbReference type="ARBA" id="ARBA00022946"/>
    </source>
</evidence>
<dbReference type="InterPro" id="IPR036972">
    <property type="entry name" value="Cyt_c_oxidase_su5b_sf"/>
</dbReference>
<organism evidence="14 15">
    <name type="scientific">Cordyceps militaris</name>
    <name type="common">Caterpillar fungus</name>
    <name type="synonym">Clavaria militaris</name>
    <dbReference type="NCBI Taxonomy" id="73501"/>
    <lineage>
        <taxon>Eukaryota</taxon>
        <taxon>Fungi</taxon>
        <taxon>Dikarya</taxon>
        <taxon>Ascomycota</taxon>
        <taxon>Pezizomycotina</taxon>
        <taxon>Sordariomycetes</taxon>
        <taxon>Hypocreomycetidae</taxon>
        <taxon>Hypocreales</taxon>
        <taxon>Cordycipitaceae</taxon>
        <taxon>Cordyceps</taxon>
    </lineage>
</organism>
<evidence type="ECO:0000256" key="6">
    <source>
        <dbReference type="ARBA" id="ARBA00022833"/>
    </source>
</evidence>
<dbReference type="VEuPathDB" id="FungiDB:CCM_02150"/>
<proteinExistence type="inferred from homology"/>
<evidence type="ECO:0000313" key="15">
    <source>
        <dbReference type="Proteomes" id="UP000323067"/>
    </source>
</evidence>
<evidence type="ECO:0000256" key="2">
    <source>
        <dbReference type="ARBA" id="ARBA00004673"/>
    </source>
</evidence>
<evidence type="ECO:0000256" key="4">
    <source>
        <dbReference type="ARBA" id="ARBA00022723"/>
    </source>
</evidence>
<gene>
    <name evidence="14" type="ORF">A9K55_006750</name>
</gene>
<name>A0A2H4SDR9_CORMI</name>
<evidence type="ECO:0000256" key="10">
    <source>
        <dbReference type="ARBA" id="ARBA00031366"/>
    </source>
</evidence>
<dbReference type="FunFam" id="2.60.11.10:FF:000003">
    <property type="entry name" value="Cytochrome c oxidase subunit IV"/>
    <property type="match status" value="1"/>
</dbReference>
<keyword evidence="7" id="KW-0809">Transit peptide</keyword>
<keyword evidence="5" id="KW-0999">Mitochondrion inner membrane</keyword>
<dbReference type="GO" id="GO:0046872">
    <property type="term" value="F:metal ion binding"/>
    <property type="evidence" value="ECO:0007669"/>
    <property type="project" value="UniProtKB-KW"/>
</dbReference>
<evidence type="ECO:0000313" key="14">
    <source>
        <dbReference type="EMBL" id="ATY61259.1"/>
    </source>
</evidence>
<dbReference type="EMBL" id="CP023323">
    <property type="protein sequence ID" value="ATY61259.1"/>
    <property type="molecule type" value="Genomic_DNA"/>
</dbReference>
<dbReference type="CDD" id="cd00924">
    <property type="entry name" value="Cyt_c_Oxidase_Vb"/>
    <property type="match status" value="1"/>
</dbReference>
<keyword evidence="8" id="KW-0496">Mitochondrion</keyword>
<evidence type="ECO:0000256" key="12">
    <source>
        <dbReference type="PIRSR" id="PIRSR602124-2"/>
    </source>
</evidence>
<evidence type="ECO:0000256" key="8">
    <source>
        <dbReference type="ARBA" id="ARBA00023128"/>
    </source>
</evidence>
<evidence type="ECO:0000256" key="3">
    <source>
        <dbReference type="ARBA" id="ARBA00010292"/>
    </source>
</evidence>
<dbReference type="GO" id="GO:0005743">
    <property type="term" value="C:mitochondrial inner membrane"/>
    <property type="evidence" value="ECO:0007669"/>
    <property type="project" value="UniProtKB-SubCell"/>
</dbReference>
<dbReference type="PROSITE" id="PS51359">
    <property type="entry name" value="COX5B_2"/>
    <property type="match status" value="1"/>
</dbReference>
<reference evidence="14 15" key="1">
    <citation type="journal article" date="2017" name="BMC Genomics">
        <title>Chromosome level assembly and secondary metabolite potential of the parasitic fungus Cordyceps militaris.</title>
        <authorList>
            <person name="Kramer G.J."/>
            <person name="Nodwell J.R."/>
        </authorList>
    </citation>
    <scope>NUCLEOTIDE SEQUENCE [LARGE SCALE GENOMIC DNA]</scope>
    <source>
        <strain evidence="14 15">ATCC 34164</strain>
    </source>
</reference>
<dbReference type="AlphaFoldDB" id="A0A2H4SDR9"/>
<dbReference type="PANTHER" id="PTHR10122">
    <property type="entry name" value="CYTOCHROME C OXIDASE SUBUNIT 5B, MITOCHONDRIAL"/>
    <property type="match status" value="1"/>
</dbReference>
<dbReference type="Gene3D" id="2.60.11.10">
    <property type="entry name" value="Cytochrome c oxidase, subunit Vb"/>
    <property type="match status" value="1"/>
</dbReference>
<evidence type="ECO:0000256" key="5">
    <source>
        <dbReference type="ARBA" id="ARBA00022792"/>
    </source>
</evidence>
<dbReference type="OrthoDB" id="5041951at2759"/>
<dbReference type="Pfam" id="PF01215">
    <property type="entry name" value="COX5B"/>
    <property type="match status" value="1"/>
</dbReference>
<sequence>MYKYPPPRYQAASLAAEAPGASDALAIDPAKGTEDKERNGTDIIRGFIFEEPPVKQSALGELLPGKLKSTPRPPPSSLQELERLAASCSPYENVQACMKEQMIKALATRSDSIFVHSQDGKTYQEPFAVRGVPIERIEESSPYWQPSWSSLEKLLLKEEVAQQKKAEYRAQAEALGVPKTDKKHKLRKEEKTASDDCSKYAKIREIFGNGNGKYHPNQLVAKKYMPPKGLCEKELLYKLALKISNLQELFQKKKLSMDPYDFYRWTICKNLKTDLHNALNNSHNGLTGLIRTMGDDGKHADPVFRTIVLYWASLTGNENKFGKNKKASTPRARSETRTRLGPCSAREPRSKLYEKQHPPSAYRGLGGRDLASLSSHNKMMQRRKRRNLAKEEAARPKVFEGVNAHRAEMGVALTNADQQKAANVSPGRFEVLRDISSRECNTQYVIGQFKQKLELSATFPPEAAHLTNPSTTGHHFFSIRLTTSNPTDCTELSPLPAMFMQRTVIAAARRAAIKPTVARTFTTSFVRRLIVGEAAKGPSTPADQAAALSGESSKSIGSYKTFTQVKTEDDLFGPGAKAGTVPTDLEQSTGLERLEILGKMEGVDIFDMRPLDASRLGTMEDPIKVRSAGDEQYLGCTGYPADSHVVTWLGISKERPIERCPECGSVYKMDYVGPEDDHHGHHHGPEYPEPQTFADYIKPEYRYR</sequence>
<comment type="pathway">
    <text evidence="2">Energy metabolism; oxidative phosphorylation.</text>
</comment>
<feature type="binding site" evidence="12">
    <location>
        <position position="644"/>
    </location>
    <ligand>
        <name>Zn(2+)</name>
        <dbReference type="ChEBI" id="CHEBI:29105"/>
    </ligand>
</feature>
<dbReference type="GO" id="GO:0045277">
    <property type="term" value="C:respiratory chain complex IV"/>
    <property type="evidence" value="ECO:0007669"/>
    <property type="project" value="InterPro"/>
</dbReference>
<feature type="compositionally biased region" description="Basic and acidic residues" evidence="13">
    <location>
        <begin position="346"/>
        <end position="357"/>
    </location>
</feature>
<evidence type="ECO:0000256" key="11">
    <source>
        <dbReference type="ARBA" id="ARBA00070613"/>
    </source>
</evidence>
<dbReference type="PANTHER" id="PTHR10122:SF0">
    <property type="entry name" value="CYTOCHROME C OXIDASE SUBUNIT 5B, ISOFORM A-RELATED"/>
    <property type="match status" value="1"/>
</dbReference>
<feature type="region of interest" description="Disordered" evidence="13">
    <location>
        <begin position="321"/>
        <end position="393"/>
    </location>
</feature>
<dbReference type="GO" id="GO:0006123">
    <property type="term" value="P:mitochondrial electron transport, cytochrome c to oxygen"/>
    <property type="evidence" value="ECO:0007669"/>
    <property type="project" value="InterPro"/>
</dbReference>
<evidence type="ECO:0000256" key="13">
    <source>
        <dbReference type="SAM" id="MobiDB-lite"/>
    </source>
</evidence>
<feature type="binding site" evidence="12">
    <location>
        <position position="660"/>
    </location>
    <ligand>
        <name>Zn(2+)</name>
        <dbReference type="ChEBI" id="CHEBI:29105"/>
    </ligand>
</feature>
<keyword evidence="6 12" id="KW-0862">Zinc</keyword>
<evidence type="ECO:0000256" key="9">
    <source>
        <dbReference type="ARBA" id="ARBA00023136"/>
    </source>
</evidence>
<dbReference type="InterPro" id="IPR002124">
    <property type="entry name" value="Cyt_c_oxidase_su5b"/>
</dbReference>
<accession>A0A2H4SDR9</accession>
<comment type="subcellular location">
    <subcellularLocation>
        <location evidence="1">Mitochondrion inner membrane</location>
        <topology evidence="1">Peripheral membrane protein</topology>
        <orientation evidence="1">Matrix side</orientation>
    </subcellularLocation>
</comment>
<keyword evidence="9" id="KW-0472">Membrane</keyword>
<comment type="similarity">
    <text evidence="3">Belongs to the cytochrome c oxidase subunit 5B family.</text>
</comment>
<dbReference type="SUPFAM" id="SSF57802">
    <property type="entry name" value="Rubredoxin-like"/>
    <property type="match status" value="1"/>
</dbReference>
<feature type="binding site" evidence="12">
    <location>
        <position position="663"/>
    </location>
    <ligand>
        <name>Zn(2+)</name>
        <dbReference type="ChEBI" id="CHEBI:29105"/>
    </ligand>
</feature>
<evidence type="ECO:0000256" key="1">
    <source>
        <dbReference type="ARBA" id="ARBA00004443"/>
    </source>
</evidence>
<dbReference type="Proteomes" id="UP000323067">
    <property type="component" value="Chromosome vi"/>
</dbReference>
<feature type="binding site" evidence="12">
    <location>
        <position position="636"/>
    </location>
    <ligand>
        <name>Zn(2+)</name>
        <dbReference type="ChEBI" id="CHEBI:29105"/>
    </ligand>
</feature>